<reference evidence="1" key="1">
    <citation type="submission" date="2021-06" db="EMBL/GenBank/DDBJ databases">
        <title>Comparative genomics, transcriptomics and evolutionary studies reveal genomic signatures of adaptation to plant cell wall in hemibiotrophic fungi.</title>
        <authorList>
            <consortium name="DOE Joint Genome Institute"/>
            <person name="Baroncelli R."/>
            <person name="Diaz J.F."/>
            <person name="Benocci T."/>
            <person name="Peng M."/>
            <person name="Battaglia E."/>
            <person name="Haridas S."/>
            <person name="Andreopoulos W."/>
            <person name="Labutti K."/>
            <person name="Pangilinan J."/>
            <person name="Floch G.L."/>
            <person name="Makela M.R."/>
            <person name="Henrissat B."/>
            <person name="Grigoriev I.V."/>
            <person name="Crouch J.A."/>
            <person name="De Vries R.P."/>
            <person name="Sukno S.A."/>
            <person name="Thon M.R."/>
        </authorList>
    </citation>
    <scope>NUCLEOTIDE SEQUENCE</scope>
    <source>
        <strain evidence="1">CBS 193.32</strain>
    </source>
</reference>
<dbReference type="EMBL" id="JAHMHR010000005">
    <property type="protein sequence ID" value="KAK1690923.1"/>
    <property type="molecule type" value="Genomic_DNA"/>
</dbReference>
<proteinExistence type="predicted"/>
<name>A0AAJ0AW53_9PEZI</name>
<dbReference type="RefSeq" id="XP_060434618.1">
    <property type="nucleotide sequence ID" value="XM_060566695.1"/>
</dbReference>
<dbReference type="GeneID" id="85451221"/>
<protein>
    <submittedName>
        <fullName evidence="1">Uncharacterized protein</fullName>
    </submittedName>
</protein>
<dbReference type="AlphaFoldDB" id="A0AAJ0AW53"/>
<evidence type="ECO:0000313" key="2">
    <source>
        <dbReference type="Proteomes" id="UP001224890"/>
    </source>
</evidence>
<sequence length="149" mass="17262">MLEIFYQFFLAHFCLRLIRARGLRNDAAESTAPHGLRYAKERGNCRRRKGDTGARIHFTVDRSSPHHTTPRIRVRLDQPRSCAFSVFKYSKEEEDPQEVVEDLAIPSPLALKGYWAALLFFPAFFIRYSVARSSCHFSSFGILHPRVIF</sequence>
<organism evidence="1 2">
    <name type="scientific">Colletotrichum godetiae</name>
    <dbReference type="NCBI Taxonomy" id="1209918"/>
    <lineage>
        <taxon>Eukaryota</taxon>
        <taxon>Fungi</taxon>
        <taxon>Dikarya</taxon>
        <taxon>Ascomycota</taxon>
        <taxon>Pezizomycotina</taxon>
        <taxon>Sordariomycetes</taxon>
        <taxon>Hypocreomycetidae</taxon>
        <taxon>Glomerellales</taxon>
        <taxon>Glomerellaceae</taxon>
        <taxon>Colletotrichum</taxon>
        <taxon>Colletotrichum acutatum species complex</taxon>
    </lineage>
</organism>
<gene>
    <name evidence="1" type="ORF">BDP55DRAFT_313086</name>
</gene>
<evidence type="ECO:0000313" key="1">
    <source>
        <dbReference type="EMBL" id="KAK1690923.1"/>
    </source>
</evidence>
<comment type="caution">
    <text evidence="1">The sequence shown here is derived from an EMBL/GenBank/DDBJ whole genome shotgun (WGS) entry which is preliminary data.</text>
</comment>
<keyword evidence="2" id="KW-1185">Reference proteome</keyword>
<accession>A0AAJ0AW53</accession>
<dbReference type="Proteomes" id="UP001224890">
    <property type="component" value="Unassembled WGS sequence"/>
</dbReference>